<evidence type="ECO:0000313" key="1">
    <source>
        <dbReference type="EMBL" id="GEU32974.1"/>
    </source>
</evidence>
<accession>A0A6L2JBA7</accession>
<organism evidence="1">
    <name type="scientific">Tanacetum cinerariifolium</name>
    <name type="common">Dalmatian daisy</name>
    <name type="synonym">Chrysanthemum cinerariifolium</name>
    <dbReference type="NCBI Taxonomy" id="118510"/>
    <lineage>
        <taxon>Eukaryota</taxon>
        <taxon>Viridiplantae</taxon>
        <taxon>Streptophyta</taxon>
        <taxon>Embryophyta</taxon>
        <taxon>Tracheophyta</taxon>
        <taxon>Spermatophyta</taxon>
        <taxon>Magnoliopsida</taxon>
        <taxon>eudicotyledons</taxon>
        <taxon>Gunneridae</taxon>
        <taxon>Pentapetalae</taxon>
        <taxon>asterids</taxon>
        <taxon>campanulids</taxon>
        <taxon>Asterales</taxon>
        <taxon>Asteraceae</taxon>
        <taxon>Asteroideae</taxon>
        <taxon>Anthemideae</taxon>
        <taxon>Anthemidinae</taxon>
        <taxon>Tanacetum</taxon>
    </lineage>
</organism>
<sequence length="513" mass="59390">MDHSHSRVSSSIDATLSISEEFVDGNLKSRNKVCTEMETEKSKSLIFVVDYTSELKKLKQVASVKEYYESYIDILNRLQHPQEYSLSYFVDGLKEDIRCMVMLFKPQTIHEAYCLAKLQEATLEARKPKELIRTTSLPTQNRPQEKYPKEHTSVDRYAINTEFQALLEYDTHTIQLEDIGETKNDKDVEKIVLEDVEEQEDSVAHVVSESPQELLNLGPFVSGKPNLEIQIAKESKEAIEGANTGSEVVSENEDMGDYTGYAYVSRIATILKQLGNIKDIKKLELNEVNEDGKVVEASQIKDNILRQPSDDLNVVENFEWKPGSYVGLADLTSSIKELFATSFTDVSGQWYWDEIIKILLLESDAKHLYMAAEFTKDLDALSALSEVFSVDFFSSQTKFKTFNILNEMPAAYFLEELMIKNKKKDVKKWLFEIQWKTLRKRKLTFWYYGITYLNPWRQHNNYSSNPLFSYEEFSKVIESEKFDYQPSKLLVDLREDLLEIDLLEMGVQYEEVQ</sequence>
<dbReference type="EMBL" id="BKCJ010000414">
    <property type="protein sequence ID" value="GEU32974.1"/>
    <property type="molecule type" value="Genomic_DNA"/>
</dbReference>
<reference evidence="1" key="1">
    <citation type="journal article" date="2019" name="Sci. Rep.">
        <title>Draft genome of Tanacetum cinerariifolium, the natural source of mosquito coil.</title>
        <authorList>
            <person name="Yamashiro T."/>
            <person name="Shiraishi A."/>
            <person name="Satake H."/>
            <person name="Nakayama K."/>
        </authorList>
    </citation>
    <scope>NUCLEOTIDE SEQUENCE</scope>
</reference>
<protein>
    <submittedName>
        <fullName evidence="1">Uncharacterized protein</fullName>
    </submittedName>
</protein>
<proteinExistence type="predicted"/>
<gene>
    <name evidence="1" type="ORF">Tci_004952</name>
</gene>
<dbReference type="AlphaFoldDB" id="A0A6L2JBA7"/>
<name>A0A6L2JBA7_TANCI</name>
<comment type="caution">
    <text evidence="1">The sequence shown here is derived from an EMBL/GenBank/DDBJ whole genome shotgun (WGS) entry which is preliminary data.</text>
</comment>